<dbReference type="Pfam" id="PF08281">
    <property type="entry name" value="Sigma70_r4_2"/>
    <property type="match status" value="1"/>
</dbReference>
<dbReference type="PANTHER" id="PTHR43133:SF8">
    <property type="entry name" value="RNA POLYMERASE SIGMA FACTOR HI_1459-RELATED"/>
    <property type="match status" value="1"/>
</dbReference>
<evidence type="ECO:0000256" key="5">
    <source>
        <dbReference type="ARBA" id="ARBA00023163"/>
    </source>
</evidence>
<dbReference type="PANTHER" id="PTHR43133">
    <property type="entry name" value="RNA POLYMERASE ECF-TYPE SIGMA FACTO"/>
    <property type="match status" value="1"/>
</dbReference>
<evidence type="ECO:0000259" key="9">
    <source>
        <dbReference type="Pfam" id="PF08281"/>
    </source>
</evidence>
<dbReference type="InterPro" id="IPR013325">
    <property type="entry name" value="RNA_pol_sigma_r2"/>
</dbReference>
<dbReference type="EMBL" id="JBHUIT010000034">
    <property type="protein sequence ID" value="MFD2258078.1"/>
    <property type="molecule type" value="Genomic_DNA"/>
</dbReference>
<keyword evidence="5 6" id="KW-0804">Transcription</keyword>
<dbReference type="InterPro" id="IPR013324">
    <property type="entry name" value="RNA_pol_sigma_r3/r4-like"/>
</dbReference>
<keyword evidence="2 6" id="KW-0805">Transcription regulation</keyword>
<evidence type="ECO:0000256" key="4">
    <source>
        <dbReference type="ARBA" id="ARBA00023125"/>
    </source>
</evidence>
<dbReference type="InterPro" id="IPR014284">
    <property type="entry name" value="RNA_pol_sigma-70_dom"/>
</dbReference>
<dbReference type="InterPro" id="IPR036388">
    <property type="entry name" value="WH-like_DNA-bd_sf"/>
</dbReference>
<dbReference type="SUPFAM" id="SSF88946">
    <property type="entry name" value="Sigma2 domain of RNA polymerase sigma factors"/>
    <property type="match status" value="1"/>
</dbReference>
<evidence type="ECO:0000256" key="1">
    <source>
        <dbReference type="ARBA" id="ARBA00010641"/>
    </source>
</evidence>
<evidence type="ECO:0000256" key="3">
    <source>
        <dbReference type="ARBA" id="ARBA00023082"/>
    </source>
</evidence>
<dbReference type="Gene3D" id="1.10.1740.10">
    <property type="match status" value="1"/>
</dbReference>
<proteinExistence type="inferred from homology"/>
<dbReference type="SUPFAM" id="SSF88659">
    <property type="entry name" value="Sigma3 and sigma4 domains of RNA polymerase sigma factors"/>
    <property type="match status" value="1"/>
</dbReference>
<gene>
    <name evidence="10" type="ORF">ACFSSA_15460</name>
</gene>
<dbReference type="Proteomes" id="UP001597375">
    <property type="component" value="Unassembled WGS sequence"/>
</dbReference>
<dbReference type="InterPro" id="IPR007627">
    <property type="entry name" value="RNA_pol_sigma70_r2"/>
</dbReference>
<dbReference type="NCBIfam" id="TIGR02937">
    <property type="entry name" value="sigma70-ECF"/>
    <property type="match status" value="1"/>
</dbReference>
<feature type="domain" description="RNA polymerase sigma factor 70 region 4 type 2" evidence="9">
    <location>
        <begin position="139"/>
        <end position="191"/>
    </location>
</feature>
<comment type="similarity">
    <text evidence="1 6">Belongs to the sigma-70 factor family. ECF subfamily.</text>
</comment>
<evidence type="ECO:0000313" key="10">
    <source>
        <dbReference type="EMBL" id="MFD2258078.1"/>
    </source>
</evidence>
<evidence type="ECO:0000256" key="7">
    <source>
        <dbReference type="SAM" id="MobiDB-lite"/>
    </source>
</evidence>
<reference evidence="11" key="1">
    <citation type="journal article" date="2019" name="Int. J. Syst. Evol. Microbiol.">
        <title>The Global Catalogue of Microorganisms (GCM) 10K type strain sequencing project: providing services to taxonomists for standard genome sequencing and annotation.</title>
        <authorList>
            <consortium name="The Broad Institute Genomics Platform"/>
            <consortium name="The Broad Institute Genome Sequencing Center for Infectious Disease"/>
            <person name="Wu L."/>
            <person name="Ma J."/>
        </authorList>
    </citation>
    <scope>NUCLEOTIDE SEQUENCE [LARGE SCALE GENOMIC DNA]</scope>
    <source>
        <strain evidence="11">CGMCC 4.7106</strain>
    </source>
</reference>
<evidence type="ECO:0000256" key="6">
    <source>
        <dbReference type="RuleBase" id="RU000716"/>
    </source>
</evidence>
<comment type="caution">
    <text evidence="10">The sequence shown here is derived from an EMBL/GenBank/DDBJ whole genome shotgun (WGS) entry which is preliminary data.</text>
</comment>
<feature type="domain" description="RNA polymerase sigma-70 region 2" evidence="8">
    <location>
        <begin position="36"/>
        <end position="103"/>
    </location>
</feature>
<organism evidence="10 11">
    <name type="scientific">Luteolibacter algae</name>
    <dbReference type="NCBI Taxonomy" id="454151"/>
    <lineage>
        <taxon>Bacteria</taxon>
        <taxon>Pseudomonadati</taxon>
        <taxon>Verrucomicrobiota</taxon>
        <taxon>Verrucomicrobiia</taxon>
        <taxon>Verrucomicrobiales</taxon>
        <taxon>Verrucomicrobiaceae</taxon>
        <taxon>Luteolibacter</taxon>
    </lineage>
</organism>
<evidence type="ECO:0000259" key="8">
    <source>
        <dbReference type="Pfam" id="PF04542"/>
    </source>
</evidence>
<keyword evidence="4 6" id="KW-0238">DNA-binding</keyword>
<feature type="compositionally biased region" description="Basic and acidic residues" evidence="7">
    <location>
        <begin position="110"/>
        <end position="120"/>
    </location>
</feature>
<dbReference type="InterPro" id="IPR000838">
    <property type="entry name" value="RNA_pol_sigma70_ECF_CS"/>
</dbReference>
<accession>A0ABW5DC49</accession>
<sequence length="201" mass="23126">MTEETQAHSQIDADTAIDHQLMAAITTGDHRAFRQLVERHQNAVVGTVSKMLGNANDSEDIAQQVFIRVWKHAKRYKPDNKFTTYLYTIVRNLVYNESRRRSRKKTVSSDQREEDYHLQHPADSSAQPDSTLLNAELRLAIDTAIQNLPENQRMAVILRRYENLPYEEIAQVLGATVPAVKSLLFRARTTLRETLADYMEK</sequence>
<dbReference type="CDD" id="cd06171">
    <property type="entry name" value="Sigma70_r4"/>
    <property type="match status" value="1"/>
</dbReference>
<dbReference type="InterPro" id="IPR013249">
    <property type="entry name" value="RNA_pol_sigma70_r4_t2"/>
</dbReference>
<dbReference type="PROSITE" id="PS01063">
    <property type="entry name" value="SIGMA70_ECF"/>
    <property type="match status" value="1"/>
</dbReference>
<dbReference type="Pfam" id="PF04542">
    <property type="entry name" value="Sigma70_r2"/>
    <property type="match status" value="1"/>
</dbReference>
<protein>
    <recommendedName>
        <fullName evidence="6">RNA polymerase sigma factor</fullName>
    </recommendedName>
</protein>
<name>A0ABW5DC49_9BACT</name>
<dbReference type="InterPro" id="IPR039425">
    <property type="entry name" value="RNA_pol_sigma-70-like"/>
</dbReference>
<dbReference type="Gene3D" id="1.10.10.10">
    <property type="entry name" value="Winged helix-like DNA-binding domain superfamily/Winged helix DNA-binding domain"/>
    <property type="match status" value="1"/>
</dbReference>
<keyword evidence="11" id="KW-1185">Reference proteome</keyword>
<evidence type="ECO:0000313" key="11">
    <source>
        <dbReference type="Proteomes" id="UP001597375"/>
    </source>
</evidence>
<feature type="region of interest" description="Disordered" evidence="7">
    <location>
        <begin position="100"/>
        <end position="128"/>
    </location>
</feature>
<keyword evidence="3 6" id="KW-0731">Sigma factor</keyword>
<evidence type="ECO:0000256" key="2">
    <source>
        <dbReference type="ARBA" id="ARBA00023015"/>
    </source>
</evidence>